<evidence type="ECO:0000256" key="1">
    <source>
        <dbReference type="ARBA" id="ARBA00023015"/>
    </source>
</evidence>
<keyword evidence="2" id="KW-0238">DNA-binding</keyword>
<evidence type="ECO:0000256" key="2">
    <source>
        <dbReference type="ARBA" id="ARBA00023125"/>
    </source>
</evidence>
<dbReference type="Pfam" id="PF01037">
    <property type="entry name" value="AsnC_trans_reg"/>
    <property type="match status" value="1"/>
</dbReference>
<dbReference type="InterPro" id="IPR036388">
    <property type="entry name" value="WH-like_DNA-bd_sf"/>
</dbReference>
<protein>
    <submittedName>
        <fullName evidence="5">Lrp/AsnC family transcriptional regulator</fullName>
    </submittedName>
</protein>
<evidence type="ECO:0000259" key="4">
    <source>
        <dbReference type="PROSITE" id="PS50956"/>
    </source>
</evidence>
<dbReference type="InterPro" id="IPR019887">
    <property type="entry name" value="Tscrpt_reg_AsnC/Lrp_C"/>
</dbReference>
<dbReference type="SMART" id="SM00344">
    <property type="entry name" value="HTH_ASNC"/>
    <property type="match status" value="1"/>
</dbReference>
<dbReference type="EMBL" id="BSYJ01000005">
    <property type="protein sequence ID" value="GMG88072.1"/>
    <property type="molecule type" value="Genomic_DNA"/>
</dbReference>
<dbReference type="PROSITE" id="PS50956">
    <property type="entry name" value="HTH_ASNC_2"/>
    <property type="match status" value="1"/>
</dbReference>
<accession>A0ABQ6M1A9</accession>
<dbReference type="InterPro" id="IPR036390">
    <property type="entry name" value="WH_DNA-bd_sf"/>
</dbReference>
<gene>
    <name evidence="5" type="ORF">MNKW57_23930</name>
</gene>
<dbReference type="InterPro" id="IPR011008">
    <property type="entry name" value="Dimeric_a/b-barrel"/>
</dbReference>
<keyword evidence="6" id="KW-1185">Reference proteome</keyword>
<evidence type="ECO:0000256" key="3">
    <source>
        <dbReference type="ARBA" id="ARBA00023163"/>
    </source>
</evidence>
<reference evidence="5 6" key="1">
    <citation type="submission" date="2023-04" db="EMBL/GenBank/DDBJ databases">
        <title>Marinobulbifer ophiurae gen. nov., sp. Nov., isolate from tissue of brittle star Ophioplocus japonicus.</title>
        <authorList>
            <person name="Kawano K."/>
            <person name="Sawayama S."/>
            <person name="Nakagawa S."/>
        </authorList>
    </citation>
    <scope>NUCLEOTIDE SEQUENCE [LARGE SCALE GENOMIC DNA]</scope>
    <source>
        <strain evidence="5 6">NKW57</strain>
    </source>
</reference>
<dbReference type="InterPro" id="IPR019888">
    <property type="entry name" value="Tscrpt_reg_AsnC-like"/>
</dbReference>
<proteinExistence type="predicted"/>
<organism evidence="5 6">
    <name type="scientific">Biformimicrobium ophioploci</name>
    <dbReference type="NCBI Taxonomy" id="3036711"/>
    <lineage>
        <taxon>Bacteria</taxon>
        <taxon>Pseudomonadati</taxon>
        <taxon>Pseudomonadota</taxon>
        <taxon>Gammaproteobacteria</taxon>
        <taxon>Cellvibrionales</taxon>
        <taxon>Microbulbiferaceae</taxon>
        <taxon>Biformimicrobium</taxon>
    </lineage>
</organism>
<evidence type="ECO:0000313" key="6">
    <source>
        <dbReference type="Proteomes" id="UP001224392"/>
    </source>
</evidence>
<dbReference type="SUPFAM" id="SSF46785">
    <property type="entry name" value="Winged helix' DNA-binding domain"/>
    <property type="match status" value="1"/>
</dbReference>
<keyword evidence="1" id="KW-0805">Transcription regulation</keyword>
<evidence type="ECO:0000313" key="5">
    <source>
        <dbReference type="EMBL" id="GMG88072.1"/>
    </source>
</evidence>
<name>A0ABQ6M1A9_9GAMM</name>
<dbReference type="InterPro" id="IPR000485">
    <property type="entry name" value="AsnC-type_HTH_dom"/>
</dbReference>
<dbReference type="Proteomes" id="UP001224392">
    <property type="component" value="Unassembled WGS sequence"/>
</dbReference>
<dbReference type="SUPFAM" id="SSF54909">
    <property type="entry name" value="Dimeric alpha+beta barrel"/>
    <property type="match status" value="1"/>
</dbReference>
<comment type="caution">
    <text evidence="5">The sequence shown here is derived from an EMBL/GenBank/DDBJ whole genome shotgun (WGS) entry which is preliminary data.</text>
</comment>
<keyword evidence="3" id="KW-0804">Transcription</keyword>
<dbReference type="Pfam" id="PF13412">
    <property type="entry name" value="HTH_24"/>
    <property type="match status" value="1"/>
</dbReference>
<feature type="domain" description="HTH asnC-type" evidence="4">
    <location>
        <begin position="6"/>
        <end position="67"/>
    </location>
</feature>
<dbReference type="PANTHER" id="PTHR30154">
    <property type="entry name" value="LEUCINE-RESPONSIVE REGULATORY PROTEIN"/>
    <property type="match status" value="1"/>
</dbReference>
<dbReference type="PRINTS" id="PR00033">
    <property type="entry name" value="HTHASNC"/>
</dbReference>
<dbReference type="Gene3D" id="1.10.10.10">
    <property type="entry name" value="Winged helix-like DNA-binding domain superfamily/Winged helix DNA-binding domain"/>
    <property type="match status" value="1"/>
</dbReference>
<dbReference type="PANTHER" id="PTHR30154:SF34">
    <property type="entry name" value="TRANSCRIPTIONAL REGULATOR AZLB"/>
    <property type="match status" value="1"/>
</dbReference>
<dbReference type="RefSeq" id="WP_285764687.1">
    <property type="nucleotide sequence ID" value="NZ_BSYJ01000005.1"/>
</dbReference>
<dbReference type="Gene3D" id="3.30.70.920">
    <property type="match status" value="1"/>
</dbReference>
<sequence length="162" mass="18739">MAAYQLDSIDKKILEILQTDATIPNIELAERVCLSPSPCSRRVKNLHEQGFINRSVTLLEAEKVGLPVSVFIQVTLNHQVKKEITRFEETIEQWPEVMECYLMTGDFDYLLRVVVPDLQSYQRFLDKKLTEVQGIDHIKSSFSLKQVRYRTELPLDQVDAPD</sequence>